<name>A0AAU9QZJ8_9LACO</name>
<evidence type="ECO:0000256" key="4">
    <source>
        <dbReference type="ARBA" id="ARBA00022729"/>
    </source>
</evidence>
<keyword evidence="3" id="KW-0813">Transport</keyword>
<keyword evidence="4 5" id="KW-0732">Signal</keyword>
<evidence type="ECO:0000259" key="6">
    <source>
        <dbReference type="Pfam" id="PF00496"/>
    </source>
</evidence>
<protein>
    <recommendedName>
        <fullName evidence="6">Solute-binding protein family 5 domain-containing protein</fullName>
    </recommendedName>
</protein>
<reference evidence="7" key="1">
    <citation type="submission" date="2022-02" db="EMBL/GenBank/DDBJ databases">
        <authorList>
            <person name="Deutsch MARIE S."/>
        </authorList>
    </citation>
    <scope>NUCLEOTIDE SEQUENCE</scope>
    <source>
        <strain evidence="7">CIRM-BIA865</strain>
    </source>
</reference>
<dbReference type="Gene3D" id="3.40.190.10">
    <property type="entry name" value="Periplasmic binding protein-like II"/>
    <property type="match status" value="1"/>
</dbReference>
<evidence type="ECO:0000256" key="5">
    <source>
        <dbReference type="SAM" id="SignalP"/>
    </source>
</evidence>
<feature type="chain" id="PRO_5043739983" description="Solute-binding protein family 5 domain-containing protein" evidence="5">
    <location>
        <begin position="30"/>
        <end position="114"/>
    </location>
</feature>
<evidence type="ECO:0000256" key="2">
    <source>
        <dbReference type="ARBA" id="ARBA00005695"/>
    </source>
</evidence>
<dbReference type="EMBL" id="OV915080">
    <property type="protein sequence ID" value="CAH1705595.1"/>
    <property type="molecule type" value="Genomic_DNA"/>
</dbReference>
<dbReference type="GO" id="GO:0030313">
    <property type="term" value="C:cell envelope"/>
    <property type="evidence" value="ECO:0007669"/>
    <property type="project" value="UniProtKB-SubCell"/>
</dbReference>
<organism evidence="7 8">
    <name type="scientific">Lactobacillus delbrueckii subsp. delbrueckii</name>
    <dbReference type="NCBI Taxonomy" id="83684"/>
    <lineage>
        <taxon>Bacteria</taxon>
        <taxon>Bacillati</taxon>
        <taxon>Bacillota</taxon>
        <taxon>Bacilli</taxon>
        <taxon>Lactobacillales</taxon>
        <taxon>Lactobacillaceae</taxon>
        <taxon>Lactobacillus</taxon>
    </lineage>
</organism>
<sequence>MGKKLPLATALAAGLLLSVCGKSSTTSTAKTTLNLMESDTIATFDQSASTTVPIWDVLNQMDDGLFRSDKNNNPVPALAKKAVKSNGGKRYTFYLKTTKWSNGDDVTAEDFVTA</sequence>
<dbReference type="GO" id="GO:1904680">
    <property type="term" value="F:peptide transmembrane transporter activity"/>
    <property type="evidence" value="ECO:0007669"/>
    <property type="project" value="TreeGrafter"/>
</dbReference>
<dbReference type="PANTHER" id="PTHR30290">
    <property type="entry name" value="PERIPLASMIC BINDING COMPONENT OF ABC TRANSPORTER"/>
    <property type="match status" value="1"/>
</dbReference>
<evidence type="ECO:0000313" key="7">
    <source>
        <dbReference type="EMBL" id="CAH1705595.1"/>
    </source>
</evidence>
<dbReference type="SUPFAM" id="SSF53850">
    <property type="entry name" value="Periplasmic binding protein-like II"/>
    <property type="match status" value="1"/>
</dbReference>
<feature type="domain" description="Solute-binding protein family 5" evidence="6">
    <location>
        <begin position="73"/>
        <end position="113"/>
    </location>
</feature>
<accession>A0AAU9QZJ8</accession>
<dbReference type="PANTHER" id="PTHR30290:SF10">
    <property type="entry name" value="PERIPLASMIC OLIGOPEPTIDE-BINDING PROTEIN-RELATED"/>
    <property type="match status" value="1"/>
</dbReference>
<comment type="similarity">
    <text evidence="2">Belongs to the bacterial solute-binding protein 5 family.</text>
</comment>
<dbReference type="Proteomes" id="UP001295440">
    <property type="component" value="Chromosome"/>
</dbReference>
<proteinExistence type="inferred from homology"/>
<evidence type="ECO:0000256" key="1">
    <source>
        <dbReference type="ARBA" id="ARBA00004196"/>
    </source>
</evidence>
<comment type="subcellular location">
    <subcellularLocation>
        <location evidence="1">Cell envelope</location>
    </subcellularLocation>
</comment>
<dbReference type="Pfam" id="PF00496">
    <property type="entry name" value="SBP_bac_5"/>
    <property type="match status" value="1"/>
</dbReference>
<evidence type="ECO:0000313" key="8">
    <source>
        <dbReference type="Proteomes" id="UP001295440"/>
    </source>
</evidence>
<dbReference type="GO" id="GO:0015833">
    <property type="term" value="P:peptide transport"/>
    <property type="evidence" value="ECO:0007669"/>
    <property type="project" value="TreeGrafter"/>
</dbReference>
<dbReference type="AlphaFoldDB" id="A0AAU9QZJ8"/>
<gene>
    <name evidence="7" type="ORF">LDD865_0434</name>
</gene>
<dbReference type="InterPro" id="IPR000914">
    <property type="entry name" value="SBP_5_dom"/>
</dbReference>
<evidence type="ECO:0000256" key="3">
    <source>
        <dbReference type="ARBA" id="ARBA00022448"/>
    </source>
</evidence>
<dbReference type="InterPro" id="IPR039424">
    <property type="entry name" value="SBP_5"/>
</dbReference>
<feature type="signal peptide" evidence="5">
    <location>
        <begin position="1"/>
        <end position="29"/>
    </location>
</feature>